<gene>
    <name evidence="2" type="ORF">DSM107003_43010</name>
</gene>
<evidence type="ECO:0000313" key="3">
    <source>
        <dbReference type="Proteomes" id="UP000276103"/>
    </source>
</evidence>
<keyword evidence="1" id="KW-1133">Transmembrane helix</keyword>
<sequence>MLSVTQNTSTNSGLNLIFCSIPQSCILQISTAALLMLLIADKATGKALEALGEASEEVFRGDRLPNLTFPDE</sequence>
<dbReference type="OrthoDB" id="516277at2"/>
<organism evidence="2 3">
    <name type="scientific">Trichormus variabilis SAG 1403-4b</name>
    <dbReference type="NCBI Taxonomy" id="447716"/>
    <lineage>
        <taxon>Bacteria</taxon>
        <taxon>Bacillati</taxon>
        <taxon>Cyanobacteriota</taxon>
        <taxon>Cyanophyceae</taxon>
        <taxon>Nostocales</taxon>
        <taxon>Nostocaceae</taxon>
        <taxon>Trichormus</taxon>
    </lineage>
</organism>
<dbReference type="RefSeq" id="WP_127056118.1">
    <property type="nucleotide sequence ID" value="NZ_RSCM01000018.1"/>
</dbReference>
<keyword evidence="1" id="KW-0472">Membrane</keyword>
<proteinExistence type="predicted"/>
<dbReference type="EMBL" id="RSCM01000018">
    <property type="protein sequence ID" value="RUS93505.1"/>
    <property type="molecule type" value="Genomic_DNA"/>
</dbReference>
<dbReference type="Proteomes" id="UP000276103">
    <property type="component" value="Unassembled WGS sequence"/>
</dbReference>
<protein>
    <submittedName>
        <fullName evidence="2">Uncharacterized protein</fullName>
    </submittedName>
</protein>
<keyword evidence="1" id="KW-0812">Transmembrane</keyword>
<keyword evidence="3" id="KW-1185">Reference proteome</keyword>
<evidence type="ECO:0000256" key="1">
    <source>
        <dbReference type="SAM" id="Phobius"/>
    </source>
</evidence>
<comment type="caution">
    <text evidence="2">The sequence shown here is derived from an EMBL/GenBank/DDBJ whole genome shotgun (WGS) entry which is preliminary data.</text>
</comment>
<feature type="transmembrane region" description="Helical" evidence="1">
    <location>
        <begin position="20"/>
        <end position="40"/>
    </location>
</feature>
<dbReference type="AlphaFoldDB" id="A0A433UI59"/>
<reference evidence="2 3" key="1">
    <citation type="journal article" date="2019" name="Genome Biol. Evol.">
        <title>Day and night: Metabolic profiles and evolutionary relationships of six axenic non-marine cyanobacteria.</title>
        <authorList>
            <person name="Will S.E."/>
            <person name="Henke P."/>
            <person name="Boedeker C."/>
            <person name="Huang S."/>
            <person name="Brinkmann H."/>
            <person name="Rohde M."/>
            <person name="Jarek M."/>
            <person name="Friedl T."/>
            <person name="Seufert S."/>
            <person name="Schumacher M."/>
            <person name="Overmann J."/>
            <person name="Neumann-Schaal M."/>
            <person name="Petersen J."/>
        </authorList>
    </citation>
    <scope>NUCLEOTIDE SEQUENCE [LARGE SCALE GENOMIC DNA]</scope>
    <source>
        <strain evidence="2 3">SAG 1403-4b</strain>
    </source>
</reference>
<name>A0A433UI59_ANAVA</name>
<evidence type="ECO:0000313" key="2">
    <source>
        <dbReference type="EMBL" id="RUS93505.1"/>
    </source>
</evidence>
<accession>A0A433UI59</accession>